<reference evidence="3" key="1">
    <citation type="submission" date="2018-07" db="EMBL/GenBank/DDBJ databases">
        <authorList>
            <person name="Zhao J."/>
        </authorList>
    </citation>
    <scope>NUCLEOTIDE SEQUENCE [LARGE SCALE GENOMIC DNA]</scope>
    <source>
        <strain evidence="3">GSSD-12</strain>
    </source>
</reference>
<organism evidence="2 3">
    <name type="scientific">Streptomyces paludis</name>
    <dbReference type="NCBI Taxonomy" id="2282738"/>
    <lineage>
        <taxon>Bacteria</taxon>
        <taxon>Bacillati</taxon>
        <taxon>Actinomycetota</taxon>
        <taxon>Actinomycetes</taxon>
        <taxon>Kitasatosporales</taxon>
        <taxon>Streptomycetaceae</taxon>
        <taxon>Streptomyces</taxon>
    </lineage>
</organism>
<evidence type="ECO:0000313" key="2">
    <source>
        <dbReference type="EMBL" id="AXG79411.1"/>
    </source>
</evidence>
<sequence>MAWPAWSAAALAMLALAGFATKEHWQHQWFAATLCEGSLRASDLADVLPDQRLQAGTDETDADRGRMKCRINRDERHYALAVDAYTDPEDLERQLDYGFSIPLVASFALPAGIPGLANEFGPVILQDCPDLGRDAQGRQRRLLTTVHAWGEETTPASARIAVSMANTASERLGCGAAPLPTPPAGNAPYEPPPAVPPAKAKGTVCGWLAGLTLPKSPNGAEWGVVPHTDADAPVTGCSLRDPASGKTAVSFSGWYGDWTEKPFERLLMNNVAYADDLDSGQPMMSEELGRARARCDDETVNYLAFDYPRGTDIRDRHLTGRQLRPLLNAFAKDQAKRRGCTDLELPPAEIHPKKKR</sequence>
<gene>
    <name evidence="2" type="ORF">DVK44_19115</name>
</gene>
<evidence type="ECO:0008006" key="4">
    <source>
        <dbReference type="Google" id="ProtNLM"/>
    </source>
</evidence>
<protein>
    <recommendedName>
        <fullName evidence="4">DUF2599 domain-containing protein</fullName>
    </recommendedName>
</protein>
<accession>A0A345HRT7</accession>
<evidence type="ECO:0000256" key="1">
    <source>
        <dbReference type="SAM" id="SignalP"/>
    </source>
</evidence>
<feature type="signal peptide" evidence="1">
    <location>
        <begin position="1"/>
        <end position="20"/>
    </location>
</feature>
<dbReference type="KEGG" id="spad:DVK44_19115"/>
<evidence type="ECO:0000313" key="3">
    <source>
        <dbReference type="Proteomes" id="UP000253868"/>
    </source>
</evidence>
<dbReference type="AlphaFoldDB" id="A0A345HRT7"/>
<name>A0A345HRT7_9ACTN</name>
<dbReference type="EMBL" id="CP031194">
    <property type="protein sequence ID" value="AXG79411.1"/>
    <property type="molecule type" value="Genomic_DNA"/>
</dbReference>
<dbReference type="Proteomes" id="UP000253868">
    <property type="component" value="Chromosome"/>
</dbReference>
<proteinExistence type="predicted"/>
<dbReference type="OrthoDB" id="4317272at2"/>
<keyword evidence="1" id="KW-0732">Signal</keyword>
<feature type="chain" id="PRO_5039625804" description="DUF2599 domain-containing protein" evidence="1">
    <location>
        <begin position="21"/>
        <end position="356"/>
    </location>
</feature>
<keyword evidence="3" id="KW-1185">Reference proteome</keyword>